<evidence type="ECO:0000313" key="1">
    <source>
        <dbReference type="EMBL" id="TFU24371.1"/>
    </source>
</evidence>
<name>A0A4Y9F6M4_9MICC</name>
<accession>A0A4Y9F6M4</accession>
<sequence>MLSLLKPDSYVLAELSHRLVYLIEFTPSIRRDIQFAAPGLSFLDRIRVNLELVRQYIEEVKIIKKSAGVQFNGPAAASRYSKFTKNSITFFDHRVSELPERNAIFKRD</sequence>
<organism evidence="1 2">
    <name type="scientific">Rothia nasimurium</name>
    <dbReference type="NCBI Taxonomy" id="85336"/>
    <lineage>
        <taxon>Bacteria</taxon>
        <taxon>Bacillati</taxon>
        <taxon>Actinomycetota</taxon>
        <taxon>Actinomycetes</taxon>
        <taxon>Micrococcales</taxon>
        <taxon>Micrococcaceae</taxon>
        <taxon>Rothia</taxon>
    </lineage>
</organism>
<evidence type="ECO:0000313" key="2">
    <source>
        <dbReference type="Proteomes" id="UP000297951"/>
    </source>
</evidence>
<dbReference type="Proteomes" id="UP000297951">
    <property type="component" value="Unassembled WGS sequence"/>
</dbReference>
<comment type="caution">
    <text evidence="1">The sequence shown here is derived from an EMBL/GenBank/DDBJ whole genome shotgun (WGS) entry which is preliminary data.</text>
</comment>
<protein>
    <submittedName>
        <fullName evidence="1">Uncharacterized protein</fullName>
    </submittedName>
</protein>
<gene>
    <name evidence="1" type="ORF">E4U03_00205</name>
</gene>
<dbReference type="RefSeq" id="WP_135010989.1">
    <property type="nucleotide sequence ID" value="NZ_JADGLK010000001.1"/>
</dbReference>
<dbReference type="AlphaFoldDB" id="A0A4Y9F6M4"/>
<dbReference type="EMBL" id="SPQC01000001">
    <property type="protein sequence ID" value="TFU24371.1"/>
    <property type="molecule type" value="Genomic_DNA"/>
</dbReference>
<reference evidence="1 2" key="1">
    <citation type="submission" date="2019-03" db="EMBL/GenBank/DDBJ databases">
        <title>Diversity of the mouse oral microbiome.</title>
        <authorList>
            <person name="Joseph S."/>
            <person name="Aduse-Opoku J."/>
            <person name="Curtis M."/>
            <person name="Wade W."/>
            <person name="Hashim A."/>
        </authorList>
    </citation>
    <scope>NUCLEOTIDE SEQUENCE [LARGE SCALE GENOMIC DNA]</scope>
    <source>
        <strain evidence="2">irhom_31</strain>
    </source>
</reference>
<proteinExistence type="predicted"/>